<organism evidence="2 3">
    <name type="scientific">Apis cerana cerana</name>
    <name type="common">Oriental honeybee</name>
    <dbReference type="NCBI Taxonomy" id="94128"/>
    <lineage>
        <taxon>Eukaryota</taxon>
        <taxon>Metazoa</taxon>
        <taxon>Ecdysozoa</taxon>
        <taxon>Arthropoda</taxon>
        <taxon>Hexapoda</taxon>
        <taxon>Insecta</taxon>
        <taxon>Pterygota</taxon>
        <taxon>Neoptera</taxon>
        <taxon>Endopterygota</taxon>
        <taxon>Hymenoptera</taxon>
        <taxon>Apocrita</taxon>
        <taxon>Aculeata</taxon>
        <taxon>Apoidea</taxon>
        <taxon>Anthophila</taxon>
        <taxon>Apidae</taxon>
        <taxon>Apis</taxon>
    </lineage>
</organism>
<keyword evidence="3" id="KW-1185">Reference proteome</keyword>
<evidence type="ECO:0000313" key="3">
    <source>
        <dbReference type="Proteomes" id="UP000242457"/>
    </source>
</evidence>
<sequence length="199" mass="22446">MEDSGIDSDPKTTNHVEDERIFLGSDSSCSSNQTQTSQHNSTTKQLQKKLEARIEQAKRIQRNSDYVKLPKYDKSCGAATSAAGLISIQRLPVPNKNKEHLPLVEYWHSDSESEGEMTLFRTTKSKDSSKHKQDLTDTFSIEEMSEESEDSLNLGPAQPSPELKFMKSYKCTETSWHDASIPTFHEFIVRDLAAINAFV</sequence>
<proteinExistence type="predicted"/>
<reference evidence="2 3" key="1">
    <citation type="submission" date="2014-07" db="EMBL/GenBank/DDBJ databases">
        <title>Genomic and transcriptomic analysis on Apis cerana provide comprehensive insights into honey bee biology.</title>
        <authorList>
            <person name="Diao Q."/>
            <person name="Sun L."/>
            <person name="Zheng H."/>
            <person name="Zheng H."/>
            <person name="Xu S."/>
            <person name="Wang S."/>
            <person name="Zeng Z."/>
            <person name="Hu F."/>
            <person name="Su S."/>
            <person name="Wu J."/>
        </authorList>
    </citation>
    <scope>NUCLEOTIDE SEQUENCE [LARGE SCALE GENOMIC DNA]</scope>
    <source>
        <tissue evidence="2">Pupae without intestine</tissue>
    </source>
</reference>
<dbReference type="EMBL" id="KZ288246">
    <property type="protein sequence ID" value="PBC31180.1"/>
    <property type="molecule type" value="Genomic_DNA"/>
</dbReference>
<gene>
    <name evidence="2" type="ORF">APICC_02516</name>
</gene>
<feature type="region of interest" description="Disordered" evidence="1">
    <location>
        <begin position="1"/>
        <end position="50"/>
    </location>
</feature>
<protein>
    <submittedName>
        <fullName evidence="2">Uncharacterized protein</fullName>
    </submittedName>
</protein>
<dbReference type="Proteomes" id="UP000242457">
    <property type="component" value="Unassembled WGS sequence"/>
</dbReference>
<accession>A0A2A3EHI8</accession>
<feature type="compositionally biased region" description="Basic and acidic residues" evidence="1">
    <location>
        <begin position="8"/>
        <end position="21"/>
    </location>
</feature>
<dbReference type="AlphaFoldDB" id="A0A2A3EHI8"/>
<evidence type="ECO:0000313" key="2">
    <source>
        <dbReference type="EMBL" id="PBC31180.1"/>
    </source>
</evidence>
<name>A0A2A3EHI8_APICC</name>
<evidence type="ECO:0000256" key="1">
    <source>
        <dbReference type="SAM" id="MobiDB-lite"/>
    </source>
</evidence>
<dbReference type="OrthoDB" id="6119141at2759"/>
<feature type="compositionally biased region" description="Low complexity" evidence="1">
    <location>
        <begin position="25"/>
        <end position="45"/>
    </location>
</feature>